<dbReference type="EMBL" id="SJPJ01000022">
    <property type="protein sequence ID" value="TWT74694.1"/>
    <property type="molecule type" value="Genomic_DNA"/>
</dbReference>
<protein>
    <submittedName>
        <fullName evidence="2">Uncharacterized protein</fullName>
    </submittedName>
</protein>
<dbReference type="Proteomes" id="UP000315010">
    <property type="component" value="Unassembled WGS sequence"/>
</dbReference>
<comment type="caution">
    <text evidence="2">The sequence shown here is derived from an EMBL/GenBank/DDBJ whole genome shotgun (WGS) entry which is preliminary data.</text>
</comment>
<feature type="region of interest" description="Disordered" evidence="1">
    <location>
        <begin position="1"/>
        <end position="84"/>
    </location>
</feature>
<keyword evidence="3" id="KW-1185">Reference proteome</keyword>
<proteinExistence type="predicted"/>
<name>A0A5C5YIJ2_9BACT</name>
<accession>A0A5C5YIJ2</accession>
<evidence type="ECO:0000313" key="2">
    <source>
        <dbReference type="EMBL" id="TWT74694.1"/>
    </source>
</evidence>
<reference evidence="2 3" key="1">
    <citation type="submission" date="2019-02" db="EMBL/GenBank/DDBJ databases">
        <title>Deep-cultivation of Planctomycetes and their phenomic and genomic characterization uncovers novel biology.</title>
        <authorList>
            <person name="Wiegand S."/>
            <person name="Jogler M."/>
            <person name="Boedeker C."/>
            <person name="Pinto D."/>
            <person name="Vollmers J."/>
            <person name="Rivas-Marin E."/>
            <person name="Kohn T."/>
            <person name="Peeters S.H."/>
            <person name="Heuer A."/>
            <person name="Rast P."/>
            <person name="Oberbeckmann S."/>
            <person name="Bunk B."/>
            <person name="Jeske O."/>
            <person name="Meyerdierks A."/>
            <person name="Storesund J.E."/>
            <person name="Kallscheuer N."/>
            <person name="Luecker S."/>
            <person name="Lage O.M."/>
            <person name="Pohl T."/>
            <person name="Merkel B.J."/>
            <person name="Hornburger P."/>
            <person name="Mueller R.-W."/>
            <person name="Bruemmer F."/>
            <person name="Labrenz M."/>
            <person name="Spormann A.M."/>
            <person name="Op Den Camp H."/>
            <person name="Overmann J."/>
            <person name="Amann R."/>
            <person name="Jetten M.S.M."/>
            <person name="Mascher T."/>
            <person name="Medema M.H."/>
            <person name="Devos D.P."/>
            <person name="Kaster A.-K."/>
            <person name="Ovreas L."/>
            <person name="Rohde M."/>
            <person name="Galperin M.Y."/>
            <person name="Jogler C."/>
        </authorList>
    </citation>
    <scope>NUCLEOTIDE SEQUENCE [LARGE SCALE GENOMIC DNA]</scope>
    <source>
        <strain evidence="2 3">CA13</strain>
    </source>
</reference>
<feature type="compositionally biased region" description="Basic residues" evidence="1">
    <location>
        <begin position="37"/>
        <end position="49"/>
    </location>
</feature>
<feature type="compositionally biased region" description="Basic residues" evidence="1">
    <location>
        <begin position="63"/>
        <end position="84"/>
    </location>
</feature>
<sequence length="84" mass="9480">MMRDQQAWDQSKALQEAVTDPGTQELMEEATEPHEAKPKKKAKLLRAKPHPPGPVISDEPKQRSGRGSKPTRRRGSKRRSPLKT</sequence>
<organism evidence="2 3">
    <name type="scientific">Novipirellula herctigrandis</name>
    <dbReference type="NCBI Taxonomy" id="2527986"/>
    <lineage>
        <taxon>Bacteria</taxon>
        <taxon>Pseudomonadati</taxon>
        <taxon>Planctomycetota</taxon>
        <taxon>Planctomycetia</taxon>
        <taxon>Pirellulales</taxon>
        <taxon>Pirellulaceae</taxon>
        <taxon>Novipirellula</taxon>
    </lineage>
</organism>
<dbReference type="AlphaFoldDB" id="A0A5C5YIJ2"/>
<evidence type="ECO:0000256" key="1">
    <source>
        <dbReference type="SAM" id="MobiDB-lite"/>
    </source>
</evidence>
<gene>
    <name evidence="2" type="ORF">CA13_74150</name>
</gene>
<evidence type="ECO:0000313" key="3">
    <source>
        <dbReference type="Proteomes" id="UP000315010"/>
    </source>
</evidence>